<evidence type="ECO:0000256" key="3">
    <source>
        <dbReference type="SAM" id="Coils"/>
    </source>
</evidence>
<dbReference type="Gene3D" id="3.40.50.2000">
    <property type="entry name" value="Glycogen Phosphorylase B"/>
    <property type="match status" value="2"/>
</dbReference>
<evidence type="ECO:0000256" key="2">
    <source>
        <dbReference type="ARBA" id="ARBA00022679"/>
    </source>
</evidence>
<dbReference type="Pfam" id="PF00534">
    <property type="entry name" value="Glycos_transf_1"/>
    <property type="match status" value="1"/>
</dbReference>
<keyword evidence="1 5" id="KW-0328">Glycosyltransferase</keyword>
<dbReference type="RefSeq" id="WP_234867589.1">
    <property type="nucleotide sequence ID" value="NZ_JAKEVY010000004.1"/>
</dbReference>
<reference evidence="5 6" key="1">
    <citation type="submission" date="2022-01" db="EMBL/GenBank/DDBJ databases">
        <title>Flavihumibacter sp. nov., isolated from sediment of a river.</title>
        <authorList>
            <person name="Liu H."/>
        </authorList>
    </citation>
    <scope>NUCLEOTIDE SEQUENCE [LARGE SCALE GENOMIC DNA]</scope>
    <source>
        <strain evidence="5 6">RY-1</strain>
    </source>
</reference>
<evidence type="ECO:0000313" key="6">
    <source>
        <dbReference type="Proteomes" id="UP001200145"/>
    </source>
</evidence>
<dbReference type="EMBL" id="JAKEVY010000004">
    <property type="protein sequence ID" value="MCF1716413.1"/>
    <property type="molecule type" value="Genomic_DNA"/>
</dbReference>
<dbReference type="GO" id="GO:0016757">
    <property type="term" value="F:glycosyltransferase activity"/>
    <property type="evidence" value="ECO:0007669"/>
    <property type="project" value="UniProtKB-KW"/>
</dbReference>
<dbReference type="Proteomes" id="UP001200145">
    <property type="component" value="Unassembled WGS sequence"/>
</dbReference>
<feature type="domain" description="Glycosyl transferase family 1" evidence="4">
    <location>
        <begin position="228"/>
        <end position="341"/>
    </location>
</feature>
<protein>
    <submittedName>
        <fullName evidence="5">Glycosyltransferase</fullName>
        <ecNumber evidence="5">2.4.-.-</ecNumber>
    </submittedName>
</protein>
<feature type="coiled-coil region" evidence="3">
    <location>
        <begin position="315"/>
        <end position="345"/>
    </location>
</feature>
<dbReference type="PANTHER" id="PTHR12526:SF629">
    <property type="entry name" value="TEICHURONIC ACID BIOSYNTHESIS GLYCOSYLTRANSFERASE TUAH-RELATED"/>
    <property type="match status" value="1"/>
</dbReference>
<evidence type="ECO:0000256" key="1">
    <source>
        <dbReference type="ARBA" id="ARBA00022676"/>
    </source>
</evidence>
<dbReference type="EC" id="2.4.-.-" evidence="5"/>
<gene>
    <name evidence="5" type="ORF">L0U88_17355</name>
</gene>
<dbReference type="SUPFAM" id="SSF53756">
    <property type="entry name" value="UDP-Glycosyltransferase/glycogen phosphorylase"/>
    <property type="match status" value="1"/>
</dbReference>
<proteinExistence type="predicted"/>
<dbReference type="PANTHER" id="PTHR12526">
    <property type="entry name" value="GLYCOSYLTRANSFERASE"/>
    <property type="match status" value="1"/>
</dbReference>
<organism evidence="5 6">
    <name type="scientific">Flavihumibacter fluminis</name>
    <dbReference type="NCBI Taxonomy" id="2909236"/>
    <lineage>
        <taxon>Bacteria</taxon>
        <taxon>Pseudomonadati</taxon>
        <taxon>Bacteroidota</taxon>
        <taxon>Chitinophagia</taxon>
        <taxon>Chitinophagales</taxon>
        <taxon>Chitinophagaceae</taxon>
        <taxon>Flavihumibacter</taxon>
    </lineage>
</organism>
<keyword evidence="2 5" id="KW-0808">Transferase</keyword>
<name>A0ABS9BL36_9BACT</name>
<evidence type="ECO:0000313" key="5">
    <source>
        <dbReference type="EMBL" id="MCF1716413.1"/>
    </source>
</evidence>
<dbReference type="InterPro" id="IPR001296">
    <property type="entry name" value="Glyco_trans_1"/>
</dbReference>
<evidence type="ECO:0000259" key="4">
    <source>
        <dbReference type="Pfam" id="PF00534"/>
    </source>
</evidence>
<comment type="caution">
    <text evidence="5">The sequence shown here is derived from an EMBL/GenBank/DDBJ whole genome shotgun (WGS) entry which is preliminary data.</text>
</comment>
<sequence>MRIGIVYTKFYPLSSSASVHGYHLFQSLKDQSVELHSIGLGPNSITIDHPKSIRGLIRFIRSIDVIYIRINPWLWNDWFTLLKLVSFGRIKVIWELNAPVEERLVDYQQSVPKKVSRWIRFQHRKRKWLAKFCDGCIGVSSILENYAQTALSIKNTTTIPNAADPETFRRMEPNRNNPLREIVRGKFVVSWAGNGAIAWQGTNMLMKLAAHYAERDPDLLFLVFSNRSVYNQEYLPNVLSMGEVSHDRLPELLQLSHVGLCLYNSYDWCKYGFYGSSLKLFDYLSLELIVLANNMGQLAEIVENGKTGFLVNNNLDELIEKIDYCKNNYEKLQELRKNARQLIVEEYNWVNVGRKTKVFIEQV</sequence>
<accession>A0ABS9BL36</accession>
<keyword evidence="3" id="KW-0175">Coiled coil</keyword>
<keyword evidence="6" id="KW-1185">Reference proteome</keyword>